<evidence type="ECO:0000313" key="4">
    <source>
        <dbReference type="Proteomes" id="UP001165085"/>
    </source>
</evidence>
<sequence>MSSPNSPQRLDFEGLAGVEGGAETPTSSIGDEFDSFGISPYSLPPTPPKALKGGGDGGGEGEIEGSDAGVEKSGGEPPLNRELIVNNLKLLVNNLNTLKHDLQLRTTQNAELRRGMAELEKENTYLKAQNRTLHSDLKSMTKEVRLQKISSSAPHPSSTPLTHAPEVTEVLSMLRTTRTKMCNVFTPDAHPETDRLASLRAAGFRTSMSPTSPSKGDVTVQDLADDFDGDRDYFKESLRELSPKKVMEVGLIEEVEQRALGFGDMEVKGAGEEEEEEEEEKGVINVIKSCEKRVGELRVNRIVENLFHDSPPQSYKGNPFDDLDDMDPSEDDDVENRDLNDLDSSYLVMK</sequence>
<dbReference type="AlphaFoldDB" id="A0A9W7E938"/>
<dbReference type="OrthoDB" id="10531784at2759"/>
<dbReference type="EMBL" id="BRXY01000116">
    <property type="protein sequence ID" value="GMH67318.1"/>
    <property type="molecule type" value="Genomic_DNA"/>
</dbReference>
<gene>
    <name evidence="3" type="ORF">TrST_g7405</name>
</gene>
<reference evidence="4" key="1">
    <citation type="journal article" date="2023" name="Commun. Biol.">
        <title>Genome analysis of Parmales, the sister group of diatoms, reveals the evolutionary specialization of diatoms from phago-mixotrophs to photoautotrophs.</title>
        <authorList>
            <person name="Ban H."/>
            <person name="Sato S."/>
            <person name="Yoshikawa S."/>
            <person name="Yamada K."/>
            <person name="Nakamura Y."/>
            <person name="Ichinomiya M."/>
            <person name="Sato N."/>
            <person name="Blanc-Mathieu R."/>
            <person name="Endo H."/>
            <person name="Kuwata A."/>
            <person name="Ogata H."/>
        </authorList>
    </citation>
    <scope>NUCLEOTIDE SEQUENCE [LARGE SCALE GENOMIC DNA]</scope>
    <source>
        <strain evidence="4">NIES 3701</strain>
    </source>
</reference>
<evidence type="ECO:0000256" key="1">
    <source>
        <dbReference type="SAM" id="Coils"/>
    </source>
</evidence>
<organism evidence="3 4">
    <name type="scientific">Triparma strigata</name>
    <dbReference type="NCBI Taxonomy" id="1606541"/>
    <lineage>
        <taxon>Eukaryota</taxon>
        <taxon>Sar</taxon>
        <taxon>Stramenopiles</taxon>
        <taxon>Ochrophyta</taxon>
        <taxon>Bolidophyceae</taxon>
        <taxon>Parmales</taxon>
        <taxon>Triparmaceae</taxon>
        <taxon>Triparma</taxon>
    </lineage>
</organism>
<feature type="coiled-coil region" evidence="1">
    <location>
        <begin position="102"/>
        <end position="129"/>
    </location>
</feature>
<feature type="region of interest" description="Disordered" evidence="2">
    <location>
        <begin position="1"/>
        <end position="78"/>
    </location>
</feature>
<protein>
    <submittedName>
        <fullName evidence="3">Uncharacterized protein</fullName>
    </submittedName>
</protein>
<accession>A0A9W7E938</accession>
<feature type="compositionally biased region" description="Acidic residues" evidence="2">
    <location>
        <begin position="321"/>
        <end position="335"/>
    </location>
</feature>
<evidence type="ECO:0000256" key="2">
    <source>
        <dbReference type="SAM" id="MobiDB-lite"/>
    </source>
</evidence>
<proteinExistence type="predicted"/>
<keyword evidence="4" id="KW-1185">Reference proteome</keyword>
<comment type="caution">
    <text evidence="3">The sequence shown here is derived from an EMBL/GenBank/DDBJ whole genome shotgun (WGS) entry which is preliminary data.</text>
</comment>
<feature type="region of interest" description="Disordered" evidence="2">
    <location>
        <begin position="306"/>
        <end position="350"/>
    </location>
</feature>
<name>A0A9W7E938_9STRA</name>
<evidence type="ECO:0000313" key="3">
    <source>
        <dbReference type="EMBL" id="GMH67318.1"/>
    </source>
</evidence>
<dbReference type="Proteomes" id="UP001165085">
    <property type="component" value="Unassembled WGS sequence"/>
</dbReference>
<keyword evidence="1" id="KW-0175">Coiled coil</keyword>